<dbReference type="Gene3D" id="3.40.50.1820">
    <property type="entry name" value="alpha/beta hydrolase"/>
    <property type="match status" value="1"/>
</dbReference>
<evidence type="ECO:0000256" key="2">
    <source>
        <dbReference type="ARBA" id="ARBA00043996"/>
    </source>
</evidence>
<keyword evidence="8" id="KW-1185">Reference proteome</keyword>
<feature type="chain" id="PRO_5020415140" evidence="5">
    <location>
        <begin position="22"/>
        <end position="303"/>
    </location>
</feature>
<dbReference type="GO" id="GO:0016787">
    <property type="term" value="F:hydrolase activity"/>
    <property type="evidence" value="ECO:0007669"/>
    <property type="project" value="UniProtKB-KW"/>
</dbReference>
<evidence type="ECO:0000259" key="6">
    <source>
        <dbReference type="Pfam" id="PF01764"/>
    </source>
</evidence>
<comment type="similarity">
    <text evidence="2">Belongs to the AB hydrolase superfamily. Lipase family. Class 3 subfamily.</text>
</comment>
<dbReference type="OrthoDB" id="426718at2759"/>
<organism evidence="7 8">
    <name type="scientific">Dendrothele bispora (strain CBS 962.96)</name>
    <dbReference type="NCBI Taxonomy" id="1314807"/>
    <lineage>
        <taxon>Eukaryota</taxon>
        <taxon>Fungi</taxon>
        <taxon>Dikarya</taxon>
        <taxon>Basidiomycota</taxon>
        <taxon>Agaricomycotina</taxon>
        <taxon>Agaricomycetes</taxon>
        <taxon>Agaricomycetidae</taxon>
        <taxon>Agaricales</taxon>
        <taxon>Agaricales incertae sedis</taxon>
        <taxon>Dendrothele</taxon>
    </lineage>
</organism>
<proteinExistence type="inferred from homology"/>
<keyword evidence="7" id="KW-0378">Hydrolase</keyword>
<evidence type="ECO:0000256" key="5">
    <source>
        <dbReference type="SAM" id="SignalP"/>
    </source>
</evidence>
<dbReference type="CDD" id="cd00519">
    <property type="entry name" value="Lipase_3"/>
    <property type="match status" value="1"/>
</dbReference>
<feature type="domain" description="Fungal lipase-type" evidence="6">
    <location>
        <begin position="100"/>
        <end position="241"/>
    </location>
</feature>
<keyword evidence="1" id="KW-1015">Disulfide bond</keyword>
<comment type="catalytic activity">
    <reaction evidence="3">
        <text>a diacylglycerol + H2O = a monoacylglycerol + a fatty acid + H(+)</text>
        <dbReference type="Rhea" id="RHEA:32731"/>
        <dbReference type="ChEBI" id="CHEBI:15377"/>
        <dbReference type="ChEBI" id="CHEBI:15378"/>
        <dbReference type="ChEBI" id="CHEBI:17408"/>
        <dbReference type="ChEBI" id="CHEBI:18035"/>
        <dbReference type="ChEBI" id="CHEBI:28868"/>
    </reaction>
</comment>
<feature type="signal peptide" evidence="5">
    <location>
        <begin position="1"/>
        <end position="21"/>
    </location>
</feature>
<evidence type="ECO:0000256" key="1">
    <source>
        <dbReference type="ARBA" id="ARBA00023157"/>
    </source>
</evidence>
<evidence type="ECO:0000256" key="3">
    <source>
        <dbReference type="ARBA" id="ARBA00047591"/>
    </source>
</evidence>
<comment type="catalytic activity">
    <reaction evidence="4">
        <text>a monoacylglycerol + H2O = glycerol + a fatty acid + H(+)</text>
        <dbReference type="Rhea" id="RHEA:15245"/>
        <dbReference type="ChEBI" id="CHEBI:15377"/>
        <dbReference type="ChEBI" id="CHEBI:15378"/>
        <dbReference type="ChEBI" id="CHEBI:17408"/>
        <dbReference type="ChEBI" id="CHEBI:17754"/>
        <dbReference type="ChEBI" id="CHEBI:28868"/>
    </reaction>
</comment>
<name>A0A4S8MHK5_DENBC</name>
<dbReference type="Proteomes" id="UP000297245">
    <property type="component" value="Unassembled WGS sequence"/>
</dbReference>
<dbReference type="EMBL" id="ML179079">
    <property type="protein sequence ID" value="THV02163.1"/>
    <property type="molecule type" value="Genomic_DNA"/>
</dbReference>
<reference evidence="7 8" key="1">
    <citation type="journal article" date="2019" name="Nat. Ecol. Evol.">
        <title>Megaphylogeny resolves global patterns of mushroom evolution.</title>
        <authorList>
            <person name="Varga T."/>
            <person name="Krizsan K."/>
            <person name="Foldi C."/>
            <person name="Dima B."/>
            <person name="Sanchez-Garcia M."/>
            <person name="Sanchez-Ramirez S."/>
            <person name="Szollosi G.J."/>
            <person name="Szarkandi J.G."/>
            <person name="Papp V."/>
            <person name="Albert L."/>
            <person name="Andreopoulos W."/>
            <person name="Angelini C."/>
            <person name="Antonin V."/>
            <person name="Barry K.W."/>
            <person name="Bougher N.L."/>
            <person name="Buchanan P."/>
            <person name="Buyck B."/>
            <person name="Bense V."/>
            <person name="Catcheside P."/>
            <person name="Chovatia M."/>
            <person name="Cooper J."/>
            <person name="Damon W."/>
            <person name="Desjardin D."/>
            <person name="Finy P."/>
            <person name="Geml J."/>
            <person name="Haridas S."/>
            <person name="Hughes K."/>
            <person name="Justo A."/>
            <person name="Karasinski D."/>
            <person name="Kautmanova I."/>
            <person name="Kiss B."/>
            <person name="Kocsube S."/>
            <person name="Kotiranta H."/>
            <person name="LaButti K.M."/>
            <person name="Lechner B.E."/>
            <person name="Liimatainen K."/>
            <person name="Lipzen A."/>
            <person name="Lukacs Z."/>
            <person name="Mihaltcheva S."/>
            <person name="Morgado L.N."/>
            <person name="Niskanen T."/>
            <person name="Noordeloos M.E."/>
            <person name="Ohm R.A."/>
            <person name="Ortiz-Santana B."/>
            <person name="Ovrebo C."/>
            <person name="Racz N."/>
            <person name="Riley R."/>
            <person name="Savchenko A."/>
            <person name="Shiryaev A."/>
            <person name="Soop K."/>
            <person name="Spirin V."/>
            <person name="Szebenyi C."/>
            <person name="Tomsovsky M."/>
            <person name="Tulloss R.E."/>
            <person name="Uehling J."/>
            <person name="Grigoriev I.V."/>
            <person name="Vagvolgyi C."/>
            <person name="Papp T."/>
            <person name="Martin F.M."/>
            <person name="Miettinen O."/>
            <person name="Hibbett D.S."/>
            <person name="Nagy L.G."/>
        </authorList>
    </citation>
    <scope>NUCLEOTIDE SEQUENCE [LARGE SCALE GENOMIC DNA]</scope>
    <source>
        <strain evidence="7 8">CBS 962.96</strain>
    </source>
</reference>
<protein>
    <submittedName>
        <fullName evidence="7">Alpha/beta-hydrolase</fullName>
    </submittedName>
</protein>
<evidence type="ECO:0000313" key="7">
    <source>
        <dbReference type="EMBL" id="THV02163.1"/>
    </source>
</evidence>
<dbReference type="InterPro" id="IPR002921">
    <property type="entry name" value="Fungal_lipase-type"/>
</dbReference>
<sequence>MKNSALVLLPSLLIGILTAYASPIIPRQSIATLSTVQISSFKPFSFFAAAAYCDPDRTLKWNCGVNCRANPDFIPIASGGDGASVQLWFVGYSPSQDTVVVSHQGTDPTEIESVLTDSNFFLDGLDSSLFPGVPSSMKIHNGFGDEHAKTAKDVLAAVQKTLAAHGTSKVTLVGHSLGGALSLLESVYLPLHLPSGITFRSVLYGLPRIGNGAFADYVDSHVHDLTHISNEKDLVPTVPGRFLGFEHPSGEVHIDSGSTWNVCPGHDDEDARCTVGAVRNILQGNVLDHLGPYDGVNMGTCFF</sequence>
<evidence type="ECO:0000256" key="4">
    <source>
        <dbReference type="ARBA" id="ARBA00048461"/>
    </source>
</evidence>
<dbReference type="SUPFAM" id="SSF53474">
    <property type="entry name" value="alpha/beta-Hydrolases"/>
    <property type="match status" value="1"/>
</dbReference>
<dbReference type="AlphaFoldDB" id="A0A4S8MHK5"/>
<dbReference type="PANTHER" id="PTHR45856">
    <property type="entry name" value="ALPHA/BETA-HYDROLASES SUPERFAMILY PROTEIN"/>
    <property type="match status" value="1"/>
</dbReference>
<dbReference type="InterPro" id="IPR029058">
    <property type="entry name" value="AB_hydrolase_fold"/>
</dbReference>
<dbReference type="Pfam" id="PF01764">
    <property type="entry name" value="Lipase_3"/>
    <property type="match status" value="1"/>
</dbReference>
<dbReference type="PANTHER" id="PTHR45856:SF25">
    <property type="entry name" value="FUNGAL LIPASE-LIKE DOMAIN-CONTAINING PROTEIN"/>
    <property type="match status" value="1"/>
</dbReference>
<accession>A0A4S8MHK5</accession>
<evidence type="ECO:0000313" key="8">
    <source>
        <dbReference type="Proteomes" id="UP000297245"/>
    </source>
</evidence>
<dbReference type="InterPro" id="IPR051218">
    <property type="entry name" value="Sec_MonoDiacylglyc_Lipase"/>
</dbReference>
<keyword evidence="5" id="KW-0732">Signal</keyword>
<dbReference type="GO" id="GO:0006629">
    <property type="term" value="P:lipid metabolic process"/>
    <property type="evidence" value="ECO:0007669"/>
    <property type="project" value="InterPro"/>
</dbReference>
<gene>
    <name evidence="7" type="ORF">K435DRAFT_653780</name>
</gene>